<sequence length="419" mass="45613">MDDEKIVFSYSSAYGVLDDSKKKVRYYQALKNTQKQLETLNMSRGGKNTSGFVFEALDSADTTVKGISSGKIRMMVNDNGVADFTTIRSDGTTTLQQAKMGYENNPYQIHVDKYKEQTFVINKGNTKVKTYLERKGVIVEESPISKGQADLTTNIMKNEAKVNQKITGNNTAPITSKLVGMVNQMQAAHQFGISAAKCTAAFTAGFSFGNNVYEYIEGNKAFQDLILETAKDITLSAGATYASTTGGYLIAGALADTVIGTTIGTVASQATAVMVSTSIGSTLVSVGSIIVSMSAAMGPAFIFGMAIGTGYSTIKLLKDSSEKISYKMSGINHVINEALESMEYAQKEVATLIDETFRIWDCKFEASFRQILKATLDNDFEEMSSGLNTILEVFGESVMFKTIDEFDDFFFDDNTILNL</sequence>
<accession>A0ABY1C263</accession>
<evidence type="ECO:0000313" key="2">
    <source>
        <dbReference type="EMBL" id="SET55716.1"/>
    </source>
</evidence>
<gene>
    <name evidence="2" type="ORF">SAMN02745906_0344</name>
</gene>
<keyword evidence="1" id="KW-1133">Transmembrane helix</keyword>
<proteinExistence type="predicted"/>
<keyword evidence="1" id="KW-0472">Membrane</keyword>
<dbReference type="Proteomes" id="UP000198970">
    <property type="component" value="Chromosome I"/>
</dbReference>
<protein>
    <submittedName>
        <fullName evidence="2">Uncharacterized protein</fullName>
    </submittedName>
</protein>
<evidence type="ECO:0000313" key="3">
    <source>
        <dbReference type="Proteomes" id="UP000198970"/>
    </source>
</evidence>
<keyword evidence="3" id="KW-1185">Reference proteome</keyword>
<keyword evidence="1" id="KW-0812">Transmembrane</keyword>
<evidence type="ECO:0000256" key="1">
    <source>
        <dbReference type="SAM" id="Phobius"/>
    </source>
</evidence>
<feature type="transmembrane region" description="Helical" evidence="1">
    <location>
        <begin position="283"/>
        <end position="308"/>
    </location>
</feature>
<dbReference type="RefSeq" id="WP_100041374.1">
    <property type="nucleotide sequence ID" value="NZ_LT630003.1"/>
</dbReference>
<name>A0ABY1C263_9FIRM</name>
<dbReference type="EMBL" id="LT630003">
    <property type="protein sequence ID" value="SET55716.1"/>
    <property type="molecule type" value="Genomic_DNA"/>
</dbReference>
<organism evidence="2 3">
    <name type="scientific">Lacrimispora sphenoides JCM 1415</name>
    <dbReference type="NCBI Taxonomy" id="1297793"/>
    <lineage>
        <taxon>Bacteria</taxon>
        <taxon>Bacillati</taxon>
        <taxon>Bacillota</taxon>
        <taxon>Clostridia</taxon>
        <taxon>Lachnospirales</taxon>
        <taxon>Lachnospiraceae</taxon>
        <taxon>Lacrimispora</taxon>
    </lineage>
</organism>
<reference evidence="2 3" key="1">
    <citation type="submission" date="2016-10" db="EMBL/GenBank/DDBJ databases">
        <authorList>
            <person name="Varghese N."/>
            <person name="Submissions S."/>
        </authorList>
    </citation>
    <scope>NUCLEOTIDE SEQUENCE [LARGE SCALE GENOMIC DNA]</scope>
    <source>
        <strain evidence="2 3">ATCC 19403</strain>
    </source>
</reference>